<evidence type="ECO:0000259" key="1">
    <source>
        <dbReference type="Pfam" id="PF00085"/>
    </source>
</evidence>
<keyword evidence="3" id="KW-1185">Reference proteome</keyword>
<dbReference type="SUPFAM" id="SSF52833">
    <property type="entry name" value="Thioredoxin-like"/>
    <property type="match status" value="1"/>
</dbReference>
<proteinExistence type="predicted"/>
<dbReference type="Pfam" id="PF00085">
    <property type="entry name" value="Thioredoxin"/>
    <property type="match status" value="1"/>
</dbReference>
<dbReference type="CDD" id="cd02947">
    <property type="entry name" value="TRX_family"/>
    <property type="match status" value="1"/>
</dbReference>
<dbReference type="InterPro" id="IPR013766">
    <property type="entry name" value="Thioredoxin_domain"/>
</dbReference>
<sequence length="114" mass="12737">MAEWIEIKDDEQFEDLMQEGPVITVFGSSSNGAWNMARGPIQSLALAPMPIPPYVKVLYVDKDRLPQIAQKCNVRVVPTARFLNNGKQMSELTGDKVTADNIRQSCDKMMQAAH</sequence>
<gene>
    <name evidence="2" type="ORF">KSF_079360</name>
</gene>
<reference evidence="2" key="1">
    <citation type="submission" date="2020-10" db="EMBL/GenBank/DDBJ databases">
        <title>Taxonomic study of unclassified bacteria belonging to the class Ktedonobacteria.</title>
        <authorList>
            <person name="Yabe S."/>
            <person name="Wang C.M."/>
            <person name="Zheng Y."/>
            <person name="Sakai Y."/>
            <person name="Cavaletti L."/>
            <person name="Monciardini P."/>
            <person name="Donadio S."/>
        </authorList>
    </citation>
    <scope>NUCLEOTIDE SEQUENCE</scope>
    <source>
        <strain evidence="2">ID150040</strain>
    </source>
</reference>
<name>A0A8J3ISP8_9CHLR</name>
<dbReference type="Gene3D" id="3.40.30.10">
    <property type="entry name" value="Glutaredoxin"/>
    <property type="match status" value="1"/>
</dbReference>
<accession>A0A8J3ISP8</accession>
<evidence type="ECO:0000313" key="3">
    <source>
        <dbReference type="Proteomes" id="UP000597444"/>
    </source>
</evidence>
<comment type="caution">
    <text evidence="2">The sequence shown here is derived from an EMBL/GenBank/DDBJ whole genome shotgun (WGS) entry which is preliminary data.</text>
</comment>
<dbReference type="AlphaFoldDB" id="A0A8J3ISP8"/>
<feature type="domain" description="Thioredoxin" evidence="1">
    <location>
        <begin position="54"/>
        <end position="105"/>
    </location>
</feature>
<dbReference type="InterPro" id="IPR036249">
    <property type="entry name" value="Thioredoxin-like_sf"/>
</dbReference>
<dbReference type="RefSeq" id="WP_220208662.1">
    <property type="nucleotide sequence ID" value="NZ_BNJK01000002.1"/>
</dbReference>
<protein>
    <recommendedName>
        <fullName evidence="1">Thioredoxin domain-containing protein</fullName>
    </recommendedName>
</protein>
<dbReference type="EMBL" id="BNJK01000002">
    <property type="protein sequence ID" value="GHO97888.1"/>
    <property type="molecule type" value="Genomic_DNA"/>
</dbReference>
<dbReference type="Proteomes" id="UP000597444">
    <property type="component" value="Unassembled WGS sequence"/>
</dbReference>
<evidence type="ECO:0000313" key="2">
    <source>
        <dbReference type="EMBL" id="GHO97888.1"/>
    </source>
</evidence>
<organism evidence="2 3">
    <name type="scientific">Reticulibacter mediterranei</name>
    <dbReference type="NCBI Taxonomy" id="2778369"/>
    <lineage>
        <taxon>Bacteria</taxon>
        <taxon>Bacillati</taxon>
        <taxon>Chloroflexota</taxon>
        <taxon>Ktedonobacteria</taxon>
        <taxon>Ktedonobacterales</taxon>
        <taxon>Reticulibacteraceae</taxon>
        <taxon>Reticulibacter</taxon>
    </lineage>
</organism>